<name>A0A813M129_9BILA</name>
<evidence type="ECO:0000256" key="4">
    <source>
        <dbReference type="ARBA" id="ARBA00022840"/>
    </source>
</evidence>
<evidence type="ECO:0000256" key="2">
    <source>
        <dbReference type="ARBA" id="ARBA00022741"/>
    </source>
</evidence>
<feature type="domain" description="Protein kinase" evidence="5">
    <location>
        <begin position="96"/>
        <end position="401"/>
    </location>
</feature>
<keyword evidence="3" id="KW-0418">Kinase</keyword>
<gene>
    <name evidence="6" type="ORF">OXX778_LOCUS304</name>
</gene>
<dbReference type="SUPFAM" id="SSF56112">
    <property type="entry name" value="Protein kinase-like (PK-like)"/>
    <property type="match status" value="1"/>
</dbReference>
<dbReference type="Gene3D" id="1.10.510.10">
    <property type="entry name" value="Transferase(Phosphotransferase) domain 1"/>
    <property type="match status" value="1"/>
</dbReference>
<reference evidence="6" key="1">
    <citation type="submission" date="2021-02" db="EMBL/GenBank/DDBJ databases">
        <authorList>
            <person name="Nowell W R."/>
        </authorList>
    </citation>
    <scope>NUCLEOTIDE SEQUENCE</scope>
    <source>
        <strain evidence="6">Ploen Becks lab</strain>
    </source>
</reference>
<evidence type="ECO:0000313" key="6">
    <source>
        <dbReference type="EMBL" id="CAF0705926.1"/>
    </source>
</evidence>
<evidence type="ECO:0000259" key="5">
    <source>
        <dbReference type="PROSITE" id="PS50011"/>
    </source>
</evidence>
<keyword evidence="4" id="KW-0067">ATP-binding</keyword>
<organism evidence="6 7">
    <name type="scientific">Brachionus calyciflorus</name>
    <dbReference type="NCBI Taxonomy" id="104777"/>
    <lineage>
        <taxon>Eukaryota</taxon>
        <taxon>Metazoa</taxon>
        <taxon>Spiralia</taxon>
        <taxon>Gnathifera</taxon>
        <taxon>Rotifera</taxon>
        <taxon>Eurotatoria</taxon>
        <taxon>Monogononta</taxon>
        <taxon>Pseudotrocha</taxon>
        <taxon>Ploima</taxon>
        <taxon>Brachionidae</taxon>
        <taxon>Brachionus</taxon>
    </lineage>
</organism>
<dbReference type="Proteomes" id="UP000663879">
    <property type="component" value="Unassembled WGS sequence"/>
</dbReference>
<protein>
    <recommendedName>
        <fullName evidence="5">Protein kinase domain-containing protein</fullName>
    </recommendedName>
</protein>
<keyword evidence="7" id="KW-1185">Reference proteome</keyword>
<dbReference type="AlphaFoldDB" id="A0A813M129"/>
<dbReference type="PANTHER" id="PTHR44329:SF288">
    <property type="entry name" value="MITOGEN-ACTIVATED PROTEIN KINASE KINASE KINASE 20"/>
    <property type="match status" value="1"/>
</dbReference>
<accession>A0A813M129</accession>
<dbReference type="OrthoDB" id="4062651at2759"/>
<dbReference type="InterPro" id="IPR008271">
    <property type="entry name" value="Ser/Thr_kinase_AS"/>
</dbReference>
<comment type="caution">
    <text evidence="6">The sequence shown here is derived from an EMBL/GenBank/DDBJ whole genome shotgun (WGS) entry which is preliminary data.</text>
</comment>
<keyword evidence="2" id="KW-0547">Nucleotide-binding</keyword>
<dbReference type="Pfam" id="PF00069">
    <property type="entry name" value="Pkinase"/>
    <property type="match status" value="1"/>
</dbReference>
<dbReference type="SMART" id="SM00220">
    <property type="entry name" value="S_TKc"/>
    <property type="match status" value="1"/>
</dbReference>
<evidence type="ECO:0000313" key="7">
    <source>
        <dbReference type="Proteomes" id="UP000663879"/>
    </source>
</evidence>
<dbReference type="InterPro" id="IPR000719">
    <property type="entry name" value="Prot_kinase_dom"/>
</dbReference>
<dbReference type="PROSITE" id="PS00108">
    <property type="entry name" value="PROTEIN_KINASE_ST"/>
    <property type="match status" value="1"/>
</dbReference>
<dbReference type="PANTHER" id="PTHR44329">
    <property type="entry name" value="SERINE/THREONINE-PROTEIN KINASE TNNI3K-RELATED"/>
    <property type="match status" value="1"/>
</dbReference>
<keyword evidence="1" id="KW-0808">Transferase</keyword>
<dbReference type="EMBL" id="CAJNOC010000014">
    <property type="protein sequence ID" value="CAF0705926.1"/>
    <property type="molecule type" value="Genomic_DNA"/>
</dbReference>
<dbReference type="Gene3D" id="3.30.200.20">
    <property type="entry name" value="Phosphorylase Kinase, domain 1"/>
    <property type="match status" value="1"/>
</dbReference>
<dbReference type="GO" id="GO:0005524">
    <property type="term" value="F:ATP binding"/>
    <property type="evidence" value="ECO:0007669"/>
    <property type="project" value="UniProtKB-KW"/>
</dbReference>
<proteinExistence type="predicted"/>
<dbReference type="PROSITE" id="PS50011">
    <property type="entry name" value="PROTEIN_KINASE_DOM"/>
    <property type="match status" value="1"/>
</dbReference>
<evidence type="ECO:0000256" key="1">
    <source>
        <dbReference type="ARBA" id="ARBA00022679"/>
    </source>
</evidence>
<dbReference type="InterPro" id="IPR051681">
    <property type="entry name" value="Ser/Thr_Kinases-Pseudokinases"/>
</dbReference>
<dbReference type="InterPro" id="IPR011009">
    <property type="entry name" value="Kinase-like_dom_sf"/>
</dbReference>
<sequence length="429" mass="50124">MFERLTNFFRVVFNRDDQKSTGDRTFRTKTIDTIASKTNSSSNPDYRQPEINNRKYKNITLDIDPENKRPSAIDSRLDDRADRILSPKIPLENILSLKSHENCRGGYGMVKKSKLYMTYIKRNPLFSSKTKVEKFYVAAKKMNLSQRERVYYFINEIAIHKACDHSNIVKFVGVVYVNPEKFYLVSEMADAGDLRDWIIGEYKQDVWSSSNISQILHYALGIAKAIRYLHQNDILHRDIKSRNILMFTNRDERPKNNGFYPEYIPKIADFGGASSRTHGYKSQTNTNRTGTIIGTFEYLAPEIQRMQRNFFEYTEKVDVYSYGVVLAELICGQHPFNQLSHRDVEYHLSTNNLFFKRLEVRIDCPQEIVGLCWNCTSYNSAFRYNFIDICEILETSLNEFIKTKDYKSPAHIMKTSVLVYLRPEMSNKA</sequence>
<dbReference type="GO" id="GO:0004674">
    <property type="term" value="F:protein serine/threonine kinase activity"/>
    <property type="evidence" value="ECO:0007669"/>
    <property type="project" value="TreeGrafter"/>
</dbReference>
<evidence type="ECO:0000256" key="3">
    <source>
        <dbReference type="ARBA" id="ARBA00022777"/>
    </source>
</evidence>